<evidence type="ECO:0000256" key="3">
    <source>
        <dbReference type="ARBA" id="ARBA00022448"/>
    </source>
</evidence>
<accession>A0ABV1X820</accession>
<keyword evidence="3" id="KW-0813">Transport</keyword>
<keyword evidence="6" id="KW-0631">Potassium channel</keyword>
<organism evidence="14 15">
    <name type="scientific">Streptomyces hyaluromycini</name>
    <dbReference type="NCBI Taxonomy" id="1377993"/>
    <lineage>
        <taxon>Bacteria</taxon>
        <taxon>Bacillati</taxon>
        <taxon>Actinomycetota</taxon>
        <taxon>Actinomycetes</taxon>
        <taxon>Kitasatosporales</taxon>
        <taxon>Streptomycetaceae</taxon>
        <taxon>Streptomyces</taxon>
    </lineage>
</organism>
<reference evidence="14 15" key="1">
    <citation type="submission" date="2024-06" db="EMBL/GenBank/DDBJ databases">
        <title>The Natural Products Discovery Center: Release of the First 8490 Sequenced Strains for Exploring Actinobacteria Biosynthetic Diversity.</title>
        <authorList>
            <person name="Kalkreuter E."/>
            <person name="Kautsar S.A."/>
            <person name="Yang D."/>
            <person name="Bader C.D."/>
            <person name="Teijaro C.N."/>
            <person name="Fluegel L."/>
            <person name="Davis C.M."/>
            <person name="Simpson J.R."/>
            <person name="Lauterbach L."/>
            <person name="Steele A.D."/>
            <person name="Gui C."/>
            <person name="Meng S."/>
            <person name="Li G."/>
            <person name="Viehrig K."/>
            <person name="Ye F."/>
            <person name="Su P."/>
            <person name="Kiefer A.F."/>
            <person name="Nichols A."/>
            <person name="Cepeda A.J."/>
            <person name="Yan W."/>
            <person name="Fan B."/>
            <person name="Jiang Y."/>
            <person name="Adhikari A."/>
            <person name="Zheng C.-J."/>
            <person name="Schuster L."/>
            <person name="Cowan T.M."/>
            <person name="Smanski M.J."/>
            <person name="Chevrette M.G."/>
            <person name="De Carvalho L.P.S."/>
            <person name="Shen B."/>
        </authorList>
    </citation>
    <scope>NUCLEOTIDE SEQUENCE [LARGE SCALE GENOMIC DNA]</scope>
    <source>
        <strain evidence="14 15">NPDC000234</strain>
    </source>
</reference>
<feature type="transmembrane region" description="Helical" evidence="13">
    <location>
        <begin position="62"/>
        <end position="82"/>
    </location>
</feature>
<keyword evidence="7" id="KW-0630">Potassium</keyword>
<feature type="transmembrane region" description="Helical" evidence="13">
    <location>
        <begin position="21"/>
        <end position="42"/>
    </location>
</feature>
<keyword evidence="11" id="KW-0407">Ion channel</keyword>
<evidence type="ECO:0000256" key="10">
    <source>
        <dbReference type="ARBA" id="ARBA00023136"/>
    </source>
</evidence>
<evidence type="ECO:0000256" key="5">
    <source>
        <dbReference type="ARBA" id="ARBA00022692"/>
    </source>
</evidence>
<dbReference type="PANTHER" id="PTHR31462:SF5">
    <property type="entry name" value="ENDOSOMAL_LYSOSOMAL PROTON CHANNEL TMEM175"/>
    <property type="match status" value="1"/>
</dbReference>
<dbReference type="EMBL" id="JBEPEK010000408">
    <property type="protein sequence ID" value="MER7185166.1"/>
    <property type="molecule type" value="Genomic_DNA"/>
</dbReference>
<evidence type="ECO:0000256" key="8">
    <source>
        <dbReference type="ARBA" id="ARBA00022989"/>
    </source>
</evidence>
<keyword evidence="9" id="KW-0406">Ion transport</keyword>
<proteinExistence type="inferred from homology"/>
<keyword evidence="10 13" id="KW-0472">Membrane</keyword>
<evidence type="ECO:0000313" key="14">
    <source>
        <dbReference type="EMBL" id="MER7185166.1"/>
    </source>
</evidence>
<feature type="transmembrane region" description="Helical" evidence="13">
    <location>
        <begin position="125"/>
        <end position="147"/>
    </location>
</feature>
<feature type="transmembrane region" description="Helical" evidence="13">
    <location>
        <begin position="94"/>
        <end position="113"/>
    </location>
</feature>
<dbReference type="InterPro" id="IPR010617">
    <property type="entry name" value="TMEM175-like"/>
</dbReference>
<sequence>MSNSRPFVLRRSETAVSPERLSMLGDAVFAIAITLLALDITVPEGLHDSEVAHAVREALPAVGAYLLSFAVIGVLWLSQHALFEQVTTVDRPLLYLYFVLLAVVAALPFPTKLLSEYGETTTATAIYAGAIALALALLGAMYLRLLAVPALATPNTAPERLRRTVRRSVLHTLIFATSVPLAFVSPGLAKYWWLLPIPVRFLFREPAETAQAPAAEELPGDLSGDTQT</sequence>
<keyword evidence="5 13" id="KW-0812">Transmembrane</keyword>
<evidence type="ECO:0000256" key="13">
    <source>
        <dbReference type="SAM" id="Phobius"/>
    </source>
</evidence>
<comment type="similarity">
    <text evidence="2">Belongs to the TMEM175 family.</text>
</comment>
<keyword evidence="8 13" id="KW-1133">Transmembrane helix</keyword>
<dbReference type="Proteomes" id="UP001474181">
    <property type="component" value="Unassembled WGS sequence"/>
</dbReference>
<keyword evidence="15" id="KW-1185">Reference proteome</keyword>
<comment type="subcellular location">
    <subcellularLocation>
        <location evidence="1">Membrane</location>
        <topology evidence="1">Multi-pass membrane protein</topology>
    </subcellularLocation>
</comment>
<dbReference type="RefSeq" id="WP_350787844.1">
    <property type="nucleotide sequence ID" value="NZ_JBEPEK010000408.1"/>
</dbReference>
<evidence type="ECO:0000256" key="6">
    <source>
        <dbReference type="ARBA" id="ARBA00022826"/>
    </source>
</evidence>
<comment type="catalytic activity">
    <reaction evidence="12">
        <text>K(+)(in) = K(+)(out)</text>
        <dbReference type="Rhea" id="RHEA:29463"/>
        <dbReference type="ChEBI" id="CHEBI:29103"/>
    </reaction>
</comment>
<feature type="transmembrane region" description="Helical" evidence="13">
    <location>
        <begin position="168"/>
        <end position="193"/>
    </location>
</feature>
<comment type="caution">
    <text evidence="14">The sequence shown here is derived from an EMBL/GenBank/DDBJ whole genome shotgun (WGS) entry which is preliminary data.</text>
</comment>
<evidence type="ECO:0000313" key="15">
    <source>
        <dbReference type="Proteomes" id="UP001474181"/>
    </source>
</evidence>
<name>A0ABV1X820_9ACTN</name>
<dbReference type="PANTHER" id="PTHR31462">
    <property type="entry name" value="ENDOSOMAL/LYSOSOMAL POTASSIUM CHANNEL TMEM175"/>
    <property type="match status" value="1"/>
</dbReference>
<gene>
    <name evidence="14" type="ORF">ABT404_37870</name>
</gene>
<evidence type="ECO:0000256" key="1">
    <source>
        <dbReference type="ARBA" id="ARBA00004141"/>
    </source>
</evidence>
<evidence type="ECO:0000256" key="2">
    <source>
        <dbReference type="ARBA" id="ARBA00006920"/>
    </source>
</evidence>
<evidence type="ECO:0000256" key="12">
    <source>
        <dbReference type="ARBA" id="ARBA00034430"/>
    </source>
</evidence>
<evidence type="ECO:0000256" key="4">
    <source>
        <dbReference type="ARBA" id="ARBA00022538"/>
    </source>
</evidence>
<evidence type="ECO:0000256" key="9">
    <source>
        <dbReference type="ARBA" id="ARBA00023065"/>
    </source>
</evidence>
<evidence type="ECO:0000256" key="7">
    <source>
        <dbReference type="ARBA" id="ARBA00022958"/>
    </source>
</evidence>
<protein>
    <submittedName>
        <fullName evidence="14">TMEM175 family protein</fullName>
    </submittedName>
</protein>
<dbReference type="Pfam" id="PF06736">
    <property type="entry name" value="TMEM175"/>
    <property type="match status" value="1"/>
</dbReference>
<keyword evidence="4" id="KW-0633">Potassium transport</keyword>
<evidence type="ECO:0000256" key="11">
    <source>
        <dbReference type="ARBA" id="ARBA00023303"/>
    </source>
</evidence>